<protein>
    <submittedName>
        <fullName evidence="1">Uncharacterized protein</fullName>
    </submittedName>
</protein>
<dbReference type="AlphaFoldDB" id="A0A2V4BXZ0"/>
<proteinExistence type="predicted"/>
<evidence type="ECO:0000313" key="2">
    <source>
        <dbReference type="Proteomes" id="UP000247681"/>
    </source>
</evidence>
<dbReference type="RefSeq" id="WP_110348549.1">
    <property type="nucleotide sequence ID" value="NZ_QJHL01000006.1"/>
</dbReference>
<name>A0A2V4BXZ0_9FLAO</name>
<keyword evidence="2" id="KW-1185">Reference proteome</keyword>
<gene>
    <name evidence="1" type="ORF">DMB68_20745</name>
</gene>
<comment type="caution">
    <text evidence="1">The sequence shown here is derived from an EMBL/GenBank/DDBJ whole genome shotgun (WGS) entry which is preliminary data.</text>
</comment>
<reference evidence="1 2" key="1">
    <citation type="submission" date="2018-05" db="EMBL/GenBank/DDBJ databases">
        <title>Flavobacterium sp. strain IMCC34758, incomplete genome.</title>
        <authorList>
            <person name="Joung Y."/>
        </authorList>
    </citation>
    <scope>NUCLEOTIDE SEQUENCE [LARGE SCALE GENOMIC DNA]</scope>
    <source>
        <strain evidence="1 2">IMCC34758</strain>
    </source>
</reference>
<organism evidence="1 2">
    <name type="scientific">Flavobacterium hydrophilum</name>
    <dbReference type="NCBI Taxonomy" id="2211445"/>
    <lineage>
        <taxon>Bacteria</taxon>
        <taxon>Pseudomonadati</taxon>
        <taxon>Bacteroidota</taxon>
        <taxon>Flavobacteriia</taxon>
        <taxon>Flavobacteriales</taxon>
        <taxon>Flavobacteriaceae</taxon>
        <taxon>Flavobacterium</taxon>
    </lineage>
</organism>
<accession>A0A2V4BXZ0</accession>
<dbReference type="EMBL" id="QJHL01000006">
    <property type="protein sequence ID" value="PXY43472.1"/>
    <property type="molecule type" value="Genomic_DNA"/>
</dbReference>
<dbReference type="Proteomes" id="UP000247681">
    <property type="component" value="Unassembled WGS sequence"/>
</dbReference>
<sequence length="92" mass="10864">MKFSIGSQFSREFTFEDSLIVNDLEDTLNKCLHGKKYNSVIEKIYIGIICVSKDFEPFFMSRPLKILRKEPAVEYELKLQFDLFFKQTLKKG</sequence>
<evidence type="ECO:0000313" key="1">
    <source>
        <dbReference type="EMBL" id="PXY43472.1"/>
    </source>
</evidence>